<dbReference type="PROSITE" id="PS51841">
    <property type="entry name" value="LTD"/>
    <property type="match status" value="1"/>
</dbReference>
<feature type="region of interest" description="Disordered" evidence="1">
    <location>
        <begin position="23"/>
        <end position="68"/>
    </location>
</feature>
<dbReference type="EMBL" id="JAQNDK010000002">
    <property type="protein sequence ID" value="MDC0680181.1"/>
    <property type="molecule type" value="Genomic_DNA"/>
</dbReference>
<feature type="signal peptide" evidence="2">
    <location>
        <begin position="1"/>
        <end position="21"/>
    </location>
</feature>
<evidence type="ECO:0000256" key="1">
    <source>
        <dbReference type="SAM" id="MobiDB-lite"/>
    </source>
</evidence>
<evidence type="ECO:0000313" key="4">
    <source>
        <dbReference type="EMBL" id="MDC0680181.1"/>
    </source>
</evidence>
<dbReference type="RefSeq" id="WP_272097215.1">
    <property type="nucleotide sequence ID" value="NZ_JAQNDK010000002.1"/>
</dbReference>
<evidence type="ECO:0000259" key="3">
    <source>
        <dbReference type="PROSITE" id="PS51841"/>
    </source>
</evidence>
<feature type="chain" id="PRO_5047530719" evidence="2">
    <location>
        <begin position="22"/>
        <end position="223"/>
    </location>
</feature>
<feature type="compositionally biased region" description="Gly residues" evidence="1">
    <location>
        <begin position="55"/>
        <end position="67"/>
    </location>
</feature>
<sequence length="223" mass="21731">MAQFRYAALCIAALCAGGCGSSDEPGDTGTGGAGGTGATTTSQSSSSASQSSSSAGGGGQGGTGGGTATTTVVVNEISAKGGDWIELGNPGPGSADLGGLGLCDSDDSGQCNTADALRFPEGTQLAPGAYLLILGDQLPEDGPGPHTACLPDGGPSSCFYATWKVSASRGETVYLISQSDQVLAQFEYPMEAAADGQTWGRLPDLTGEGAVTAPTPGAENAAP</sequence>
<name>A0ABT5C4R1_9BACT</name>
<gene>
    <name evidence="4" type="ORF">POL72_20740</name>
</gene>
<dbReference type="InterPro" id="IPR001322">
    <property type="entry name" value="Lamin_tail_dom"/>
</dbReference>
<dbReference type="InterPro" id="IPR036415">
    <property type="entry name" value="Lamin_tail_dom_sf"/>
</dbReference>
<evidence type="ECO:0000256" key="2">
    <source>
        <dbReference type="SAM" id="SignalP"/>
    </source>
</evidence>
<comment type="caution">
    <text evidence="4">The sequence shown here is derived from an EMBL/GenBank/DDBJ whole genome shotgun (WGS) entry which is preliminary data.</text>
</comment>
<evidence type="ECO:0000313" key="5">
    <source>
        <dbReference type="Proteomes" id="UP001217485"/>
    </source>
</evidence>
<dbReference type="SUPFAM" id="SSF74853">
    <property type="entry name" value="Lamin A/C globular tail domain"/>
    <property type="match status" value="1"/>
</dbReference>
<feature type="compositionally biased region" description="Low complexity" evidence="1">
    <location>
        <begin position="38"/>
        <end position="54"/>
    </location>
</feature>
<dbReference type="Gene3D" id="2.60.40.1260">
    <property type="entry name" value="Lamin Tail domain"/>
    <property type="match status" value="1"/>
</dbReference>
<accession>A0ABT5C4R1</accession>
<feature type="compositionally biased region" description="Gly residues" evidence="1">
    <location>
        <begin position="28"/>
        <end position="37"/>
    </location>
</feature>
<keyword evidence="2" id="KW-0732">Signal</keyword>
<organism evidence="4 5">
    <name type="scientific">Sorangium atrum</name>
    <dbReference type="NCBI Taxonomy" id="2995308"/>
    <lineage>
        <taxon>Bacteria</taxon>
        <taxon>Pseudomonadati</taxon>
        <taxon>Myxococcota</taxon>
        <taxon>Polyangia</taxon>
        <taxon>Polyangiales</taxon>
        <taxon>Polyangiaceae</taxon>
        <taxon>Sorangium</taxon>
    </lineage>
</organism>
<protein>
    <submittedName>
        <fullName evidence="4">Lamin tail domain-containing protein</fullName>
    </submittedName>
</protein>
<proteinExistence type="predicted"/>
<dbReference type="Proteomes" id="UP001217485">
    <property type="component" value="Unassembled WGS sequence"/>
</dbReference>
<dbReference type="Pfam" id="PF00932">
    <property type="entry name" value="LTD"/>
    <property type="match status" value="1"/>
</dbReference>
<reference evidence="4 5" key="1">
    <citation type="submission" date="2023-01" db="EMBL/GenBank/DDBJ databases">
        <title>Minimal conservation of predation-associated metabolite biosynthetic gene clusters underscores biosynthetic potential of Myxococcota including descriptions for ten novel species: Archangium lansinium sp. nov., Myxococcus landrumus sp. nov., Nannocystis bai.</title>
        <authorList>
            <person name="Ahearne A."/>
            <person name="Stevens C."/>
            <person name="Dowd S."/>
        </authorList>
    </citation>
    <scope>NUCLEOTIDE SEQUENCE [LARGE SCALE GENOMIC DNA]</scope>
    <source>
        <strain evidence="4 5">WIWO2</strain>
    </source>
</reference>
<feature type="domain" description="LTD" evidence="3">
    <location>
        <begin position="46"/>
        <end position="215"/>
    </location>
</feature>
<keyword evidence="5" id="KW-1185">Reference proteome</keyword>
<feature type="region of interest" description="Disordered" evidence="1">
    <location>
        <begin position="197"/>
        <end position="223"/>
    </location>
</feature>